<proteinExistence type="predicted"/>
<dbReference type="Gene3D" id="3.40.50.300">
    <property type="entry name" value="P-loop containing nucleotide triphosphate hydrolases"/>
    <property type="match status" value="1"/>
</dbReference>
<sequence>MRIYLKEKIGSPALFTGRKRELDSLLKWVEGIKTEISKSKAIISRRKTGKSALMQRLFNIMFHQNGQVVPLLWRI</sequence>
<evidence type="ECO:0008006" key="2">
    <source>
        <dbReference type="Google" id="ProtNLM"/>
    </source>
</evidence>
<protein>
    <recommendedName>
        <fullName evidence="2">ATP-binding protein</fullName>
    </recommendedName>
</protein>
<organism evidence="1">
    <name type="scientific">uncultured Desulfobacteraceae bacterium</name>
    <dbReference type="NCBI Taxonomy" id="218296"/>
    <lineage>
        <taxon>Bacteria</taxon>
        <taxon>Pseudomonadati</taxon>
        <taxon>Thermodesulfobacteriota</taxon>
        <taxon>Desulfobacteria</taxon>
        <taxon>Desulfobacterales</taxon>
        <taxon>Desulfobacteraceae</taxon>
        <taxon>environmental samples</taxon>
    </lineage>
</organism>
<dbReference type="InterPro" id="IPR027417">
    <property type="entry name" value="P-loop_NTPase"/>
</dbReference>
<gene>
    <name evidence="1" type="ORF">EPICR_130034</name>
</gene>
<dbReference type="AlphaFoldDB" id="A0A484HJ47"/>
<reference evidence="1" key="1">
    <citation type="submission" date="2019-01" db="EMBL/GenBank/DDBJ databases">
        <authorList>
            <consortium name="Genoscope - CEA"/>
            <person name="William W."/>
        </authorList>
    </citation>
    <scope>NUCLEOTIDE SEQUENCE</scope>
    <source>
        <strain evidence="1">CR-1</strain>
    </source>
</reference>
<dbReference type="EMBL" id="CAACVI010000005">
    <property type="protein sequence ID" value="VEN73217.1"/>
    <property type="molecule type" value="Genomic_DNA"/>
</dbReference>
<name>A0A484HJ47_9BACT</name>
<accession>A0A484HJ47</accession>
<evidence type="ECO:0000313" key="1">
    <source>
        <dbReference type="EMBL" id="VEN73217.1"/>
    </source>
</evidence>